<comment type="subcellular location">
    <subcellularLocation>
        <location evidence="2">Nucleus</location>
    </subcellularLocation>
</comment>
<dbReference type="EMBL" id="JAHWGI010000253">
    <property type="protein sequence ID" value="KAK3911221.1"/>
    <property type="molecule type" value="Genomic_DNA"/>
</dbReference>
<evidence type="ECO:0000256" key="5">
    <source>
        <dbReference type="ARBA" id="ARBA00022723"/>
    </source>
</evidence>
<dbReference type="GO" id="GO:0005634">
    <property type="term" value="C:nucleus"/>
    <property type="evidence" value="ECO:0007669"/>
    <property type="project" value="UniProtKB-SubCell"/>
</dbReference>
<dbReference type="InterPro" id="IPR027806">
    <property type="entry name" value="HARBI1_dom"/>
</dbReference>
<reference evidence="9" key="1">
    <citation type="submission" date="2021-07" db="EMBL/GenBank/DDBJ databases">
        <authorList>
            <person name="Catto M.A."/>
            <person name="Jacobson A."/>
            <person name="Kennedy G."/>
            <person name="Labadie P."/>
            <person name="Hunt B.G."/>
            <person name="Srinivasan R."/>
        </authorList>
    </citation>
    <scope>NUCLEOTIDE SEQUENCE</scope>
    <source>
        <strain evidence="9">PL_HMW_Pooled</strain>
        <tissue evidence="9">Head</tissue>
    </source>
</reference>
<dbReference type="GO" id="GO:0016787">
    <property type="term" value="F:hydrolase activity"/>
    <property type="evidence" value="ECO:0007669"/>
    <property type="project" value="UniProtKB-KW"/>
</dbReference>
<dbReference type="PANTHER" id="PTHR22930:SF250">
    <property type="entry name" value="NUCLEASE HARBI1-LIKE PROTEIN"/>
    <property type="match status" value="1"/>
</dbReference>
<feature type="domain" description="DDE Tnp4" evidence="8">
    <location>
        <begin position="135"/>
        <end position="291"/>
    </location>
</feature>
<dbReference type="Pfam" id="PF13359">
    <property type="entry name" value="DDE_Tnp_4"/>
    <property type="match status" value="1"/>
</dbReference>
<evidence type="ECO:0000313" key="9">
    <source>
        <dbReference type="EMBL" id="KAK3911221.1"/>
    </source>
</evidence>
<evidence type="ECO:0000313" key="10">
    <source>
        <dbReference type="Proteomes" id="UP001219518"/>
    </source>
</evidence>
<keyword evidence="5" id="KW-0479">Metal-binding</keyword>
<name>A0AAE1GYT4_9NEOP</name>
<comment type="similarity">
    <text evidence="3">Belongs to the HARBI1 family.</text>
</comment>
<organism evidence="9 10">
    <name type="scientific">Frankliniella fusca</name>
    <dbReference type="NCBI Taxonomy" id="407009"/>
    <lineage>
        <taxon>Eukaryota</taxon>
        <taxon>Metazoa</taxon>
        <taxon>Ecdysozoa</taxon>
        <taxon>Arthropoda</taxon>
        <taxon>Hexapoda</taxon>
        <taxon>Insecta</taxon>
        <taxon>Pterygota</taxon>
        <taxon>Neoptera</taxon>
        <taxon>Paraneoptera</taxon>
        <taxon>Thysanoptera</taxon>
        <taxon>Terebrantia</taxon>
        <taxon>Thripoidea</taxon>
        <taxon>Thripidae</taxon>
        <taxon>Frankliniella</taxon>
    </lineage>
</organism>
<dbReference type="PANTHER" id="PTHR22930">
    <property type="match status" value="1"/>
</dbReference>
<gene>
    <name evidence="9" type="ORF">KUF71_021030</name>
</gene>
<keyword evidence="7" id="KW-0539">Nucleus</keyword>
<accession>A0AAE1GYT4</accession>
<keyword evidence="10" id="KW-1185">Reference proteome</keyword>
<dbReference type="Proteomes" id="UP001219518">
    <property type="component" value="Unassembled WGS sequence"/>
</dbReference>
<evidence type="ECO:0000256" key="6">
    <source>
        <dbReference type="ARBA" id="ARBA00022801"/>
    </source>
</evidence>
<evidence type="ECO:0000256" key="2">
    <source>
        <dbReference type="ARBA" id="ARBA00004123"/>
    </source>
</evidence>
<comment type="cofactor">
    <cofactor evidence="1">
        <name>a divalent metal cation</name>
        <dbReference type="ChEBI" id="CHEBI:60240"/>
    </cofactor>
</comment>
<evidence type="ECO:0000256" key="1">
    <source>
        <dbReference type="ARBA" id="ARBA00001968"/>
    </source>
</evidence>
<dbReference type="GO" id="GO:0004518">
    <property type="term" value="F:nuclease activity"/>
    <property type="evidence" value="ECO:0007669"/>
    <property type="project" value="UniProtKB-KW"/>
</dbReference>
<keyword evidence="4" id="KW-0540">Nuclease</keyword>
<dbReference type="GO" id="GO:0046872">
    <property type="term" value="F:metal ion binding"/>
    <property type="evidence" value="ECO:0007669"/>
    <property type="project" value="UniProtKB-KW"/>
</dbReference>
<dbReference type="AlphaFoldDB" id="A0AAE1GYT4"/>
<dbReference type="InterPro" id="IPR045249">
    <property type="entry name" value="HARBI1-like"/>
</dbReference>
<evidence type="ECO:0000256" key="3">
    <source>
        <dbReference type="ARBA" id="ARBA00006958"/>
    </source>
</evidence>
<keyword evidence="6" id="KW-0378">Hydrolase</keyword>
<evidence type="ECO:0000259" key="8">
    <source>
        <dbReference type="Pfam" id="PF13359"/>
    </source>
</evidence>
<proteinExistence type="inferred from homology"/>
<evidence type="ECO:0000256" key="7">
    <source>
        <dbReference type="ARBA" id="ARBA00023242"/>
    </source>
</evidence>
<comment type="caution">
    <text evidence="9">The sequence shown here is derived from an EMBL/GenBank/DDBJ whole genome shotgun (WGS) entry which is preliminary data.</text>
</comment>
<evidence type="ECO:0000256" key="4">
    <source>
        <dbReference type="ARBA" id="ARBA00022722"/>
    </source>
</evidence>
<reference evidence="9" key="2">
    <citation type="journal article" date="2023" name="BMC Genomics">
        <title>Pest status, molecular evolution, and epigenetic factors derived from the genome assembly of Frankliniella fusca, a thysanopteran phytovirus vector.</title>
        <authorList>
            <person name="Catto M.A."/>
            <person name="Labadie P.E."/>
            <person name="Jacobson A.L."/>
            <person name="Kennedy G.G."/>
            <person name="Srinivasan R."/>
            <person name="Hunt B.G."/>
        </authorList>
    </citation>
    <scope>NUCLEOTIDE SEQUENCE</scope>
    <source>
        <strain evidence="9">PL_HMW_Pooled</strain>
    </source>
</reference>
<sequence>MRMEIRNVVNPFNVSDTLFKNTFRLDKRLARQLVVELQPFLHSDEDPLAVPNTIKVLSVLHFYGHGGYQATVGSNWLHCLSRSTVSRYIEDVTNALNSREIQERWIRFPRSRQERDLLRERHQVEFQIPGTIGFIDGTEVATVCPPQDMNPQGFWTRKHHYALNCQIACDSNLVILSVNARNPGSNHDAFIWANSALRRRMRDCFNEDQNSWLLGDSAYPREPWLLTPIVGAPPGSPEEYYTELHCKARNCVERCYGVLKGRFRCLLKDRVLHYRPAKAGRIVKACCVLHNMCRMGGLPHDDIAINEEEEDGIPWVPNEFEALLQEAEEEADHEQLVQVANDVQRAGIAVRQRVIDFLQIQRQ</sequence>
<protein>
    <submittedName>
        <fullName evidence="9">Nuclease</fullName>
    </submittedName>
</protein>